<dbReference type="GO" id="GO:0016874">
    <property type="term" value="F:ligase activity"/>
    <property type="evidence" value="ECO:0007669"/>
    <property type="project" value="UniProtKB-KW"/>
</dbReference>
<keyword evidence="3" id="KW-0067">ATP-binding</keyword>
<dbReference type="SUPFAM" id="SSF56059">
    <property type="entry name" value="Glutathione synthetase ATP-binding domain-like"/>
    <property type="match status" value="1"/>
</dbReference>
<keyword evidence="1" id="KW-0436">Ligase</keyword>
<protein>
    <recommendedName>
        <fullName evidence="6">ATP-grasp domain-containing protein</fullName>
    </recommendedName>
</protein>
<keyword evidence="5" id="KW-1185">Reference proteome</keyword>
<evidence type="ECO:0008006" key="6">
    <source>
        <dbReference type="Google" id="ProtNLM"/>
    </source>
</evidence>
<organism evidence="4 5">
    <name type="scientific">Mycena pura</name>
    <dbReference type="NCBI Taxonomy" id="153505"/>
    <lineage>
        <taxon>Eukaryota</taxon>
        <taxon>Fungi</taxon>
        <taxon>Dikarya</taxon>
        <taxon>Basidiomycota</taxon>
        <taxon>Agaricomycotina</taxon>
        <taxon>Agaricomycetes</taxon>
        <taxon>Agaricomycetidae</taxon>
        <taxon>Agaricales</taxon>
        <taxon>Marasmiineae</taxon>
        <taxon>Mycenaceae</taxon>
        <taxon>Mycena</taxon>
    </lineage>
</organism>
<dbReference type="InterPro" id="IPR052032">
    <property type="entry name" value="ATP-dep_AA_Ligase"/>
</dbReference>
<gene>
    <name evidence="4" type="ORF">GGX14DRAFT_696219</name>
</gene>
<proteinExistence type="predicted"/>
<reference evidence="4" key="1">
    <citation type="submission" date="2023-03" db="EMBL/GenBank/DDBJ databases">
        <title>Massive genome expansion in bonnet fungi (Mycena s.s.) driven by repeated elements and novel gene families across ecological guilds.</title>
        <authorList>
            <consortium name="Lawrence Berkeley National Laboratory"/>
            <person name="Harder C.B."/>
            <person name="Miyauchi S."/>
            <person name="Viragh M."/>
            <person name="Kuo A."/>
            <person name="Thoen E."/>
            <person name="Andreopoulos B."/>
            <person name="Lu D."/>
            <person name="Skrede I."/>
            <person name="Drula E."/>
            <person name="Henrissat B."/>
            <person name="Morin E."/>
            <person name="Kohler A."/>
            <person name="Barry K."/>
            <person name="LaButti K."/>
            <person name="Morin E."/>
            <person name="Salamov A."/>
            <person name="Lipzen A."/>
            <person name="Mereny Z."/>
            <person name="Hegedus B."/>
            <person name="Baldrian P."/>
            <person name="Stursova M."/>
            <person name="Weitz H."/>
            <person name="Taylor A."/>
            <person name="Grigoriev I.V."/>
            <person name="Nagy L.G."/>
            <person name="Martin F."/>
            <person name="Kauserud H."/>
        </authorList>
    </citation>
    <scope>NUCLEOTIDE SEQUENCE</scope>
    <source>
        <strain evidence="4">9144</strain>
    </source>
</reference>
<evidence type="ECO:0000256" key="3">
    <source>
        <dbReference type="ARBA" id="ARBA00022840"/>
    </source>
</evidence>
<dbReference type="PANTHER" id="PTHR43585:SF2">
    <property type="entry name" value="ATP-GRASP ENZYME FSQD"/>
    <property type="match status" value="1"/>
</dbReference>
<evidence type="ECO:0000256" key="1">
    <source>
        <dbReference type="ARBA" id="ARBA00022598"/>
    </source>
</evidence>
<evidence type="ECO:0000256" key="2">
    <source>
        <dbReference type="ARBA" id="ARBA00022741"/>
    </source>
</evidence>
<comment type="caution">
    <text evidence="4">The sequence shown here is derived from an EMBL/GenBank/DDBJ whole genome shotgun (WGS) entry which is preliminary data.</text>
</comment>
<sequence length="542" mass="59370">MNAGGMHFNAILNMPGCNPVKVLWRTNGPSEFFQTIDVTLQGPYEASQRFFARCIALSVKNSPRHIKLIFAAATMEGFLGRRNFFERRLLDCPFAEEVAGFLGPERSAIPAKLVPLLSDLGAIIHHLIQVEGQLEARLAYPWLLEVPAPRYNVVLVEGLGFIQVVKDLNVALLVLGPEGPTHWAENPANAAGFCEAPVKVDLAFDPGLLERIAEAVRGTRGSRGRSTGSSLRMIGTSRRRRRQGCSGCPRAPVRAHEISTDKYAMRQFQADARNGDFQLFRFADVDDAKTKIAAEVDPGVARVNSDTELLASIGRVNSARHGSVVIVEIYIDGPEFDANFVLEGDRTGAANADFFETSELTPCALSENECDIVLSSLHKTLLWLKFTWGLYHIEGRRLVPRAQAHKPSCFLLEINTRVPGVGCSFFTIHSYGVDFYAVPLLACVGDSARLALLATPFAFAGRADGSQYWCQVVKFVQADRGGRLVSEDATSGALAARCSDLGKHIERGFALYKPGTVVPDPASGLLLFWRISFCIRDRAVSM</sequence>
<name>A0AAD6VL36_9AGAR</name>
<dbReference type="GO" id="GO:0005524">
    <property type="term" value="F:ATP binding"/>
    <property type="evidence" value="ECO:0007669"/>
    <property type="project" value="UniProtKB-KW"/>
</dbReference>
<keyword evidence="2" id="KW-0547">Nucleotide-binding</keyword>
<evidence type="ECO:0000313" key="5">
    <source>
        <dbReference type="Proteomes" id="UP001219525"/>
    </source>
</evidence>
<accession>A0AAD6VL36</accession>
<evidence type="ECO:0000313" key="4">
    <source>
        <dbReference type="EMBL" id="KAJ7216304.1"/>
    </source>
</evidence>
<dbReference type="Gene3D" id="3.30.470.20">
    <property type="entry name" value="ATP-grasp fold, B domain"/>
    <property type="match status" value="1"/>
</dbReference>
<dbReference type="PANTHER" id="PTHR43585">
    <property type="entry name" value="FUMIPYRROLE BIOSYNTHESIS PROTEIN C"/>
    <property type="match status" value="1"/>
</dbReference>
<dbReference type="Proteomes" id="UP001219525">
    <property type="component" value="Unassembled WGS sequence"/>
</dbReference>
<dbReference type="EMBL" id="JARJCW010000015">
    <property type="protein sequence ID" value="KAJ7216304.1"/>
    <property type="molecule type" value="Genomic_DNA"/>
</dbReference>
<dbReference type="AlphaFoldDB" id="A0AAD6VL36"/>